<evidence type="ECO:0000313" key="2">
    <source>
        <dbReference type="EMBL" id="KAJ8446750.1"/>
    </source>
</evidence>
<dbReference type="AlphaFoldDB" id="A0A9Q1KN92"/>
<sequence>MALPPSILPPSSFGLVTTTISTEATTPSTPIRPQQPVATSSVPRTPNPFDDDEVAMSRSVPSIAAMPADISTTFFMSTPPPVFCAVTNLHRCPHLLYNPGVQHPPRPSWIMAPDEIVVVLAVEDIVIMVVVGYNISLSLSLKLLEDRFQLLQVYPLVLVLVLALPL</sequence>
<dbReference type="Proteomes" id="UP001153076">
    <property type="component" value="Unassembled WGS sequence"/>
</dbReference>
<evidence type="ECO:0000256" key="1">
    <source>
        <dbReference type="SAM" id="MobiDB-lite"/>
    </source>
</evidence>
<feature type="region of interest" description="Disordered" evidence="1">
    <location>
        <begin position="23"/>
        <end position="51"/>
    </location>
</feature>
<protein>
    <submittedName>
        <fullName evidence="2">Uncharacterized protein</fullName>
    </submittedName>
</protein>
<dbReference type="EMBL" id="JAKOGI010000050">
    <property type="protein sequence ID" value="KAJ8446750.1"/>
    <property type="molecule type" value="Genomic_DNA"/>
</dbReference>
<comment type="caution">
    <text evidence="2">The sequence shown here is derived from an EMBL/GenBank/DDBJ whole genome shotgun (WGS) entry which is preliminary data.</text>
</comment>
<gene>
    <name evidence="2" type="ORF">Cgig2_002705</name>
</gene>
<accession>A0A9Q1KN92</accession>
<proteinExistence type="predicted"/>
<evidence type="ECO:0000313" key="3">
    <source>
        <dbReference type="Proteomes" id="UP001153076"/>
    </source>
</evidence>
<keyword evidence="3" id="KW-1185">Reference proteome</keyword>
<organism evidence="2 3">
    <name type="scientific">Carnegiea gigantea</name>
    <dbReference type="NCBI Taxonomy" id="171969"/>
    <lineage>
        <taxon>Eukaryota</taxon>
        <taxon>Viridiplantae</taxon>
        <taxon>Streptophyta</taxon>
        <taxon>Embryophyta</taxon>
        <taxon>Tracheophyta</taxon>
        <taxon>Spermatophyta</taxon>
        <taxon>Magnoliopsida</taxon>
        <taxon>eudicotyledons</taxon>
        <taxon>Gunneridae</taxon>
        <taxon>Pentapetalae</taxon>
        <taxon>Caryophyllales</taxon>
        <taxon>Cactineae</taxon>
        <taxon>Cactaceae</taxon>
        <taxon>Cactoideae</taxon>
        <taxon>Echinocereeae</taxon>
        <taxon>Carnegiea</taxon>
    </lineage>
</organism>
<name>A0A9Q1KN92_9CARY</name>
<reference evidence="2" key="1">
    <citation type="submission" date="2022-04" db="EMBL/GenBank/DDBJ databases">
        <title>Carnegiea gigantea Genome sequencing and assembly v2.</title>
        <authorList>
            <person name="Copetti D."/>
            <person name="Sanderson M.J."/>
            <person name="Burquez A."/>
            <person name="Wojciechowski M.F."/>
        </authorList>
    </citation>
    <scope>NUCLEOTIDE SEQUENCE</scope>
    <source>
        <strain evidence="2">SGP5-SGP5p</strain>
        <tissue evidence="2">Aerial part</tissue>
    </source>
</reference>